<reference evidence="7" key="1">
    <citation type="journal article" date="2019" name="Int. J. Syst. Evol. Microbiol.">
        <title>The Global Catalogue of Microorganisms (GCM) 10K type strain sequencing project: providing services to taxonomists for standard genome sequencing and annotation.</title>
        <authorList>
            <consortium name="The Broad Institute Genomics Platform"/>
            <consortium name="The Broad Institute Genome Sequencing Center for Infectious Disease"/>
            <person name="Wu L."/>
            <person name="Ma J."/>
        </authorList>
    </citation>
    <scope>NUCLEOTIDE SEQUENCE [LARGE SCALE GENOMIC DNA]</scope>
    <source>
        <strain evidence="7">CCUG 55609</strain>
    </source>
</reference>
<evidence type="ECO:0000313" key="6">
    <source>
        <dbReference type="EMBL" id="MFD1329022.1"/>
    </source>
</evidence>
<evidence type="ECO:0000259" key="4">
    <source>
        <dbReference type="PROSITE" id="PS50883"/>
    </source>
</evidence>
<evidence type="ECO:0000259" key="3">
    <source>
        <dbReference type="PROSITE" id="PS50113"/>
    </source>
</evidence>
<dbReference type="InterPro" id="IPR000014">
    <property type="entry name" value="PAS"/>
</dbReference>
<comment type="caution">
    <text evidence="6">The sequence shown here is derived from an EMBL/GenBank/DDBJ whole genome shotgun (WGS) entry which is preliminary data.</text>
</comment>
<dbReference type="InterPro" id="IPR029787">
    <property type="entry name" value="Nucleotide_cyclase"/>
</dbReference>
<dbReference type="SUPFAM" id="SSF55785">
    <property type="entry name" value="PYP-like sensor domain (PAS domain)"/>
    <property type="match status" value="1"/>
</dbReference>
<dbReference type="PROSITE" id="PS50883">
    <property type="entry name" value="EAL"/>
    <property type="match status" value="1"/>
</dbReference>
<dbReference type="NCBIfam" id="TIGR00254">
    <property type="entry name" value="GGDEF"/>
    <property type="match status" value="1"/>
</dbReference>
<dbReference type="Pfam" id="PF13426">
    <property type="entry name" value="PAS_9"/>
    <property type="match status" value="1"/>
</dbReference>
<dbReference type="PANTHER" id="PTHR44757:SF2">
    <property type="entry name" value="BIOFILM ARCHITECTURE MAINTENANCE PROTEIN MBAA"/>
    <property type="match status" value="1"/>
</dbReference>
<dbReference type="CDD" id="cd01948">
    <property type="entry name" value="EAL"/>
    <property type="match status" value="1"/>
</dbReference>
<keyword evidence="7" id="KW-1185">Reference proteome</keyword>
<evidence type="ECO:0000259" key="2">
    <source>
        <dbReference type="PROSITE" id="PS50112"/>
    </source>
</evidence>
<dbReference type="Gene3D" id="3.30.450.20">
    <property type="entry name" value="PAS domain"/>
    <property type="match status" value="1"/>
</dbReference>
<dbReference type="Gene3D" id="3.30.70.270">
    <property type="match status" value="1"/>
</dbReference>
<sequence>MAATSQLNAIKRKENTVRQPAPPLQSADEPHHSKPHTSLARSLDHDQVSAGRDDAFWIDAVDAVLIVAVTDPDGTILYANQKFCDISGYSQQELIGANHRLLNSGTHDRQFFGEMFRTIRRGQTWRGEICNKAKNGSLYWVATTIIPRLDVDGKVTHYVACRFDITAQKQAQHRLAEAASVDPLTGLLNRFALQKALAQKIKQASDLSGHAAVAMLDVDNFKDINDIYGHQTGDALLKIVARRIRQAVRPTDIVARFGGDEFVIVLTPIPGEGDLRDLLDNVQKTVQLPIDLGIAKTIVCASIGIARFPRDGSNSTELIKNADIALYSAKKLGRNRYEFFQEGLEIATTRRLRLHEQARNGLVRGEFLLHYQPIVSLSTGAPESMEALLRWQHPEHGLIAPGRFMEVFDDHRITASIGSFVRQSVVAQAAEWLKSGLPFGKIAINTTAADFARPGYTERLLEDLRGHGLGADTIAIEVTEGMFLGKQAVRVREEIDRLHRAGFEIAFDDFGTGYASLTHLKELPLDRIKIDRSFIKGLVVDESDRKIVRGIIDLAHSLGLIVTAEGIDSEEQMALLKEMGCDRIQGYLISRPLAVEAVPTAYQSTMLRRMLQQVSSPKTAEAHAAAASCNT</sequence>
<dbReference type="CDD" id="cd00130">
    <property type="entry name" value="PAS"/>
    <property type="match status" value="1"/>
</dbReference>
<name>A0ABW3YYI2_MYCRA</name>
<dbReference type="SMART" id="SM00267">
    <property type="entry name" value="GGDEF"/>
    <property type="match status" value="1"/>
</dbReference>
<dbReference type="EMBL" id="JBHTNF010000008">
    <property type="protein sequence ID" value="MFD1329022.1"/>
    <property type="molecule type" value="Genomic_DNA"/>
</dbReference>
<dbReference type="SUPFAM" id="SSF55073">
    <property type="entry name" value="Nucleotide cyclase"/>
    <property type="match status" value="1"/>
</dbReference>
<dbReference type="InterPro" id="IPR043128">
    <property type="entry name" value="Rev_trsase/Diguanyl_cyclase"/>
</dbReference>
<dbReference type="SUPFAM" id="SSF141868">
    <property type="entry name" value="EAL domain-like"/>
    <property type="match status" value="1"/>
</dbReference>
<gene>
    <name evidence="6" type="ORF">ACFQ33_14100</name>
</gene>
<dbReference type="NCBIfam" id="TIGR00229">
    <property type="entry name" value="sensory_box"/>
    <property type="match status" value="1"/>
</dbReference>
<dbReference type="Proteomes" id="UP001597173">
    <property type="component" value="Unassembled WGS sequence"/>
</dbReference>
<feature type="region of interest" description="Disordered" evidence="1">
    <location>
        <begin position="1"/>
        <end position="45"/>
    </location>
</feature>
<dbReference type="PROSITE" id="PS50112">
    <property type="entry name" value="PAS"/>
    <property type="match status" value="1"/>
</dbReference>
<dbReference type="InterPro" id="IPR052155">
    <property type="entry name" value="Biofilm_reg_signaling"/>
</dbReference>
<dbReference type="InterPro" id="IPR000700">
    <property type="entry name" value="PAS-assoc_C"/>
</dbReference>
<dbReference type="PROSITE" id="PS50887">
    <property type="entry name" value="GGDEF"/>
    <property type="match status" value="1"/>
</dbReference>
<dbReference type="Pfam" id="PF00563">
    <property type="entry name" value="EAL"/>
    <property type="match status" value="1"/>
</dbReference>
<evidence type="ECO:0000256" key="1">
    <source>
        <dbReference type="SAM" id="MobiDB-lite"/>
    </source>
</evidence>
<feature type="domain" description="EAL" evidence="4">
    <location>
        <begin position="351"/>
        <end position="606"/>
    </location>
</feature>
<dbReference type="CDD" id="cd01949">
    <property type="entry name" value="GGDEF"/>
    <property type="match status" value="1"/>
</dbReference>
<dbReference type="SMART" id="SM00086">
    <property type="entry name" value="PAC"/>
    <property type="match status" value="1"/>
</dbReference>
<dbReference type="InterPro" id="IPR001610">
    <property type="entry name" value="PAC"/>
</dbReference>
<dbReference type="Pfam" id="PF00990">
    <property type="entry name" value="GGDEF"/>
    <property type="match status" value="1"/>
</dbReference>
<evidence type="ECO:0000259" key="5">
    <source>
        <dbReference type="PROSITE" id="PS50887"/>
    </source>
</evidence>
<dbReference type="Gene3D" id="3.20.20.450">
    <property type="entry name" value="EAL domain"/>
    <property type="match status" value="1"/>
</dbReference>
<dbReference type="RefSeq" id="WP_374836046.1">
    <property type="nucleotide sequence ID" value="NZ_JBHEEW010000002.1"/>
</dbReference>
<accession>A0ABW3YYI2</accession>
<dbReference type="InterPro" id="IPR001633">
    <property type="entry name" value="EAL_dom"/>
</dbReference>
<organism evidence="6 7">
    <name type="scientific">Mycoplana ramosa</name>
    <name type="common">Mycoplana bullata</name>
    <dbReference type="NCBI Taxonomy" id="40837"/>
    <lineage>
        <taxon>Bacteria</taxon>
        <taxon>Pseudomonadati</taxon>
        <taxon>Pseudomonadota</taxon>
        <taxon>Alphaproteobacteria</taxon>
        <taxon>Hyphomicrobiales</taxon>
        <taxon>Rhizobiaceae</taxon>
        <taxon>Mycoplana</taxon>
    </lineage>
</organism>
<dbReference type="PROSITE" id="PS50113">
    <property type="entry name" value="PAC"/>
    <property type="match status" value="1"/>
</dbReference>
<dbReference type="InterPro" id="IPR000160">
    <property type="entry name" value="GGDEF_dom"/>
</dbReference>
<feature type="domain" description="GGDEF" evidence="5">
    <location>
        <begin position="209"/>
        <end position="342"/>
    </location>
</feature>
<dbReference type="PANTHER" id="PTHR44757">
    <property type="entry name" value="DIGUANYLATE CYCLASE DGCP"/>
    <property type="match status" value="1"/>
</dbReference>
<feature type="domain" description="PAS" evidence="2">
    <location>
        <begin position="67"/>
        <end position="96"/>
    </location>
</feature>
<dbReference type="SMART" id="SM00052">
    <property type="entry name" value="EAL"/>
    <property type="match status" value="1"/>
</dbReference>
<proteinExistence type="predicted"/>
<evidence type="ECO:0000313" key="7">
    <source>
        <dbReference type="Proteomes" id="UP001597173"/>
    </source>
</evidence>
<dbReference type="SMART" id="SM00091">
    <property type="entry name" value="PAS"/>
    <property type="match status" value="1"/>
</dbReference>
<protein>
    <submittedName>
        <fullName evidence="6">Bifunctional diguanylate cyclase/phosphodiesterase</fullName>
    </submittedName>
</protein>
<dbReference type="InterPro" id="IPR035965">
    <property type="entry name" value="PAS-like_dom_sf"/>
</dbReference>
<feature type="domain" description="PAC" evidence="3">
    <location>
        <begin position="123"/>
        <end position="177"/>
    </location>
</feature>
<dbReference type="InterPro" id="IPR035919">
    <property type="entry name" value="EAL_sf"/>
</dbReference>